<dbReference type="Proteomes" id="UP000078540">
    <property type="component" value="Unassembled WGS sequence"/>
</dbReference>
<reference evidence="1 2" key="1">
    <citation type="submission" date="2015-09" db="EMBL/GenBank/DDBJ databases">
        <title>Atta colombica WGS genome.</title>
        <authorList>
            <person name="Nygaard S."/>
            <person name="Hu H."/>
            <person name="Boomsma J."/>
            <person name="Zhang G."/>
        </authorList>
    </citation>
    <scope>NUCLEOTIDE SEQUENCE [LARGE SCALE GENOMIC DNA]</scope>
    <source>
        <strain evidence="1">Treedump-2</strain>
        <tissue evidence="1">Whole body</tissue>
    </source>
</reference>
<evidence type="ECO:0000313" key="1">
    <source>
        <dbReference type="EMBL" id="KYM80944.1"/>
    </source>
</evidence>
<proteinExistence type="predicted"/>
<name>A0A151I2C0_9HYME</name>
<protein>
    <submittedName>
        <fullName evidence="1">Uncharacterized protein</fullName>
    </submittedName>
</protein>
<dbReference type="AlphaFoldDB" id="A0A151I2C0"/>
<sequence length="237" mass="27523">MSATRGIVTAGIRELTEIIGVFDSRHQVPLRGVLLRTPLALQTDAWRLTSNRVLRQSTGLHDNYFDTLSEADRYLSRYLFYTQRKRHSSVNYKSDNCTSFLENFGIGTFGGSYAFRKYEILSIYCHDLQDTEYEHGEYCSFVRTGHVIKIMNGISGTPSVQMAHEWEYSQNGRDAETLKPHKVIFRDEILRNINNRLWRVVHPDYQHAVLLRLNAHVPVRFENEVIVIVNQRVGLFI</sequence>
<organism evidence="1 2">
    <name type="scientific">Atta colombica</name>
    <dbReference type="NCBI Taxonomy" id="520822"/>
    <lineage>
        <taxon>Eukaryota</taxon>
        <taxon>Metazoa</taxon>
        <taxon>Ecdysozoa</taxon>
        <taxon>Arthropoda</taxon>
        <taxon>Hexapoda</taxon>
        <taxon>Insecta</taxon>
        <taxon>Pterygota</taxon>
        <taxon>Neoptera</taxon>
        <taxon>Endopterygota</taxon>
        <taxon>Hymenoptera</taxon>
        <taxon>Apocrita</taxon>
        <taxon>Aculeata</taxon>
        <taxon>Formicoidea</taxon>
        <taxon>Formicidae</taxon>
        <taxon>Myrmicinae</taxon>
        <taxon>Atta</taxon>
    </lineage>
</organism>
<gene>
    <name evidence="1" type="ORF">ALC53_08592</name>
</gene>
<accession>A0A151I2C0</accession>
<dbReference type="EMBL" id="KQ976546">
    <property type="protein sequence ID" value="KYM80944.1"/>
    <property type="molecule type" value="Genomic_DNA"/>
</dbReference>
<evidence type="ECO:0000313" key="2">
    <source>
        <dbReference type="Proteomes" id="UP000078540"/>
    </source>
</evidence>
<keyword evidence="2" id="KW-1185">Reference proteome</keyword>